<evidence type="ECO:0000256" key="1">
    <source>
        <dbReference type="SAM" id="SignalP"/>
    </source>
</evidence>
<sequence>MGLIYTIVLAILVMISTTNAAFPVPKGAVENFDSSGTDGGRKLRHIVKQDFDDSEMGEERTLDLKKVVSKVNPVTAVKKVIHNEKISKSAASLVKHEKWLAKMRETIGNGQ</sequence>
<comment type="caution">
    <text evidence="2">The sequence shown here is derived from an EMBL/GenBank/DDBJ whole genome shotgun (WGS) entry which is preliminary data.</text>
</comment>
<feature type="signal peptide" evidence="1">
    <location>
        <begin position="1"/>
        <end position="20"/>
    </location>
</feature>
<dbReference type="OrthoDB" id="93666at2759"/>
<organism evidence="2 3">
    <name type="scientific">Phytophthora megakarya</name>
    <dbReference type="NCBI Taxonomy" id="4795"/>
    <lineage>
        <taxon>Eukaryota</taxon>
        <taxon>Sar</taxon>
        <taxon>Stramenopiles</taxon>
        <taxon>Oomycota</taxon>
        <taxon>Peronosporomycetes</taxon>
        <taxon>Peronosporales</taxon>
        <taxon>Peronosporaceae</taxon>
        <taxon>Phytophthora</taxon>
    </lineage>
</organism>
<evidence type="ECO:0000313" key="3">
    <source>
        <dbReference type="Proteomes" id="UP000198211"/>
    </source>
</evidence>
<proteinExistence type="predicted"/>
<dbReference type="AlphaFoldDB" id="A0A225V0Z7"/>
<accession>A0A225V0Z7</accession>
<protein>
    <submittedName>
        <fullName evidence="2">Avirulence protein</fullName>
    </submittedName>
</protein>
<keyword evidence="3" id="KW-1185">Reference proteome</keyword>
<name>A0A225V0Z7_9STRA</name>
<evidence type="ECO:0000313" key="2">
    <source>
        <dbReference type="EMBL" id="OWY98894.1"/>
    </source>
</evidence>
<dbReference type="Proteomes" id="UP000198211">
    <property type="component" value="Unassembled WGS sequence"/>
</dbReference>
<keyword evidence="1" id="KW-0732">Signal</keyword>
<dbReference type="EMBL" id="NBNE01008972">
    <property type="protein sequence ID" value="OWY98894.1"/>
    <property type="molecule type" value="Genomic_DNA"/>
</dbReference>
<gene>
    <name evidence="2" type="ORF">PHMEG_00030215</name>
</gene>
<feature type="chain" id="PRO_5013121562" evidence="1">
    <location>
        <begin position="21"/>
        <end position="111"/>
    </location>
</feature>
<reference evidence="3" key="1">
    <citation type="submission" date="2017-03" db="EMBL/GenBank/DDBJ databases">
        <title>Phytopthora megakarya and P. palmivora, two closely related causual agents of cacao black pod achieved similar genome size and gene model numbers by different mechanisms.</title>
        <authorList>
            <person name="Ali S."/>
            <person name="Shao J."/>
            <person name="Larry D.J."/>
            <person name="Kronmiller B."/>
            <person name="Shen D."/>
            <person name="Strem M.D."/>
            <person name="Melnick R.L."/>
            <person name="Guiltinan M.J."/>
            <person name="Tyler B.M."/>
            <person name="Meinhardt L.W."/>
            <person name="Bailey B.A."/>
        </authorList>
    </citation>
    <scope>NUCLEOTIDE SEQUENCE [LARGE SCALE GENOMIC DNA]</scope>
    <source>
        <strain evidence="3">zdho120</strain>
    </source>
</reference>